<sequence>MAKSSKKTFVSKGSRLYIPKVIEDSNLRRLGSPAIISLKLRSGKALKQLKPKKDSNDLFQKLCSKNNHFRVKSRAIKNMHKVDLNNRRSKKAVSRKIKAKFKTFSRDDRILEKCELVHKNLLQKLSIKMELSKYCNGRFFSPQRLQRKLMSPINIDRAFRNPKAHKFEATKYLPELSIQSI</sequence>
<reference evidence="1" key="1">
    <citation type="submission" date="2023-07" db="EMBL/GenBank/DDBJ databases">
        <authorList>
            <consortium name="AG Swart"/>
            <person name="Singh M."/>
            <person name="Singh A."/>
            <person name="Seah K."/>
            <person name="Emmerich C."/>
        </authorList>
    </citation>
    <scope>NUCLEOTIDE SEQUENCE</scope>
    <source>
        <strain evidence="1">DP1</strain>
    </source>
</reference>
<dbReference type="AlphaFoldDB" id="A0AAD1Y7T0"/>
<dbReference type="EMBL" id="CAMPGE010028871">
    <property type="protein sequence ID" value="CAI2386370.1"/>
    <property type="molecule type" value="Genomic_DNA"/>
</dbReference>
<proteinExistence type="predicted"/>
<dbReference type="Proteomes" id="UP001295684">
    <property type="component" value="Unassembled WGS sequence"/>
</dbReference>
<protein>
    <submittedName>
        <fullName evidence="1">Uncharacterized protein</fullName>
    </submittedName>
</protein>
<keyword evidence="2" id="KW-1185">Reference proteome</keyword>
<comment type="caution">
    <text evidence="1">The sequence shown here is derived from an EMBL/GenBank/DDBJ whole genome shotgun (WGS) entry which is preliminary data.</text>
</comment>
<evidence type="ECO:0000313" key="1">
    <source>
        <dbReference type="EMBL" id="CAI2386370.1"/>
    </source>
</evidence>
<accession>A0AAD1Y7T0</accession>
<name>A0AAD1Y7T0_EUPCR</name>
<organism evidence="1 2">
    <name type="scientific">Euplotes crassus</name>
    <dbReference type="NCBI Taxonomy" id="5936"/>
    <lineage>
        <taxon>Eukaryota</taxon>
        <taxon>Sar</taxon>
        <taxon>Alveolata</taxon>
        <taxon>Ciliophora</taxon>
        <taxon>Intramacronucleata</taxon>
        <taxon>Spirotrichea</taxon>
        <taxon>Hypotrichia</taxon>
        <taxon>Euplotida</taxon>
        <taxon>Euplotidae</taxon>
        <taxon>Moneuplotes</taxon>
    </lineage>
</organism>
<evidence type="ECO:0000313" key="2">
    <source>
        <dbReference type="Proteomes" id="UP001295684"/>
    </source>
</evidence>
<gene>
    <name evidence="1" type="ORF">ECRASSUSDP1_LOCUS27983</name>
</gene>